<protein>
    <recommendedName>
        <fullName evidence="1">Polysaccharide pyruvyl transferase domain-containing protein</fullName>
    </recommendedName>
</protein>
<name>A0A8T0CC29_9GAMM</name>
<organism evidence="2 3">
    <name type="scientific">Pseudoalteromonas rubra</name>
    <dbReference type="NCBI Taxonomy" id="43658"/>
    <lineage>
        <taxon>Bacteria</taxon>
        <taxon>Pseudomonadati</taxon>
        <taxon>Pseudomonadota</taxon>
        <taxon>Gammaproteobacteria</taxon>
        <taxon>Alteromonadales</taxon>
        <taxon>Pseudoalteromonadaceae</taxon>
        <taxon>Pseudoalteromonas</taxon>
    </lineage>
</organism>
<evidence type="ECO:0000313" key="2">
    <source>
        <dbReference type="EMBL" id="KAF7788307.1"/>
    </source>
</evidence>
<dbReference type="AlphaFoldDB" id="A0A8T0CC29"/>
<dbReference type="PANTHER" id="PTHR36836:SF1">
    <property type="entry name" value="COLANIC ACID BIOSYNTHESIS PROTEIN WCAK"/>
    <property type="match status" value="1"/>
</dbReference>
<dbReference type="Pfam" id="PF04230">
    <property type="entry name" value="PS_pyruv_trans"/>
    <property type="match status" value="1"/>
</dbReference>
<evidence type="ECO:0000259" key="1">
    <source>
        <dbReference type="Pfam" id="PF04230"/>
    </source>
</evidence>
<dbReference type="GeneID" id="61356350"/>
<reference evidence="2 3" key="1">
    <citation type="journal article" date="2012" name="J. Bacteriol.">
        <title>Genome sequence of the cycloprodigiosin-producing bacterial strain Pseudoalteromonas rubra ATCC 29570(T).</title>
        <authorList>
            <person name="Xie B.B."/>
            <person name="Shu Y.L."/>
            <person name="Qin Q.L."/>
            <person name="Rong J.C."/>
            <person name="Zhang X.Y."/>
            <person name="Chen X.L."/>
            <person name="Zhou B.C."/>
            <person name="Zhang Y.Z."/>
        </authorList>
    </citation>
    <scope>NUCLEOTIDE SEQUENCE [LARGE SCALE GENOMIC DNA]</scope>
    <source>
        <strain evidence="2 3">DSM 6842</strain>
    </source>
</reference>
<feature type="domain" description="Polysaccharide pyruvyl transferase" evidence="1">
    <location>
        <begin position="16"/>
        <end position="291"/>
    </location>
</feature>
<proteinExistence type="predicted"/>
<accession>A0A8T0CC29</accession>
<dbReference type="RefSeq" id="WP_010383620.1">
    <property type="nucleotide sequence ID" value="NZ_AHCD03000026.1"/>
</dbReference>
<dbReference type="InterPro" id="IPR007345">
    <property type="entry name" value="Polysacch_pyruvyl_Trfase"/>
</dbReference>
<dbReference type="Proteomes" id="UP000016480">
    <property type="component" value="Unassembled WGS sequence"/>
</dbReference>
<sequence length="355" mass="40499">MKKYKCLIRGAYGAYNFGDDALLDVIYTKLLTRFEPAEIGIWGSSESYIPNWYPQAGVISKKDLYKVSCENLIYGGGTQFYDFGKPRNKKQILGFLKSPGYAFNKIQNKLFNSGKKPVEYNNEIYMAVGLGPFKEGSKIKEDTLRRMERAKFVALRDEKSIAYAATREVDIIQTVDLCLSKEVDEGAKDSGRIAVILRDWAHTDSDYTIEHLYAQLSQLDLTRVDFVTFGKDSQLKEFIKDKGLSLYEWDPSSMTLDTFLKKLGRYEMIFSSRYHGVIYSVLLGVPVVALPIEPKLIQASKELDGVLLFDPNKRFTDYVDLITDNYENIVSTLLETKKSKNQESNKTINLMLESL</sequence>
<dbReference type="PANTHER" id="PTHR36836">
    <property type="entry name" value="COLANIC ACID BIOSYNTHESIS PROTEIN WCAK"/>
    <property type="match status" value="1"/>
</dbReference>
<comment type="caution">
    <text evidence="2">The sequence shown here is derived from an EMBL/GenBank/DDBJ whole genome shotgun (WGS) entry which is preliminary data.</text>
</comment>
<gene>
    <name evidence="2" type="ORF">PRUB_a2933</name>
</gene>
<dbReference type="EMBL" id="AHCD03000026">
    <property type="protein sequence ID" value="KAF7788307.1"/>
    <property type="molecule type" value="Genomic_DNA"/>
</dbReference>
<evidence type="ECO:0000313" key="3">
    <source>
        <dbReference type="Proteomes" id="UP000016480"/>
    </source>
</evidence>